<feature type="binding site" evidence="13">
    <location>
        <position position="287"/>
    </location>
    <ligand>
        <name>thiamine diphosphate</name>
        <dbReference type="ChEBI" id="CHEBI:58937"/>
    </ligand>
</feature>
<evidence type="ECO:0000313" key="17">
    <source>
        <dbReference type="EMBL" id="SCL69749.1"/>
    </source>
</evidence>
<dbReference type="PANTHER" id="PTHR43522">
    <property type="entry name" value="TRANSKETOLASE"/>
    <property type="match status" value="1"/>
</dbReference>
<feature type="binding site" evidence="13">
    <location>
        <position position="79"/>
    </location>
    <ligand>
        <name>thiamine diphosphate</name>
        <dbReference type="ChEBI" id="CHEBI:58937"/>
    </ligand>
</feature>
<feature type="binding site" evidence="14">
    <location>
        <position position="203"/>
    </location>
    <ligand>
        <name>Mg(2+)</name>
        <dbReference type="ChEBI" id="CHEBI:18420"/>
    </ligand>
</feature>
<dbReference type="FunFam" id="3.40.50.970:FF:000004">
    <property type="entry name" value="Transketolase"/>
    <property type="match status" value="1"/>
</dbReference>
<dbReference type="AlphaFoldDB" id="A0A1C6VTR6"/>
<dbReference type="GO" id="GO:0005829">
    <property type="term" value="C:cytosol"/>
    <property type="evidence" value="ECO:0007669"/>
    <property type="project" value="TreeGrafter"/>
</dbReference>
<comment type="cofactor">
    <cofactor evidence="14">
        <name>Mg(2+)</name>
        <dbReference type="ChEBI" id="CHEBI:18420"/>
    </cofactor>
    <text evidence="14">Binds 1 Mg(2+) ion per subunit. Can also utilize other divalent metal cations, such as Ca(2+), Mn(2+) and Co(2+).</text>
</comment>
<evidence type="ECO:0000256" key="8">
    <source>
        <dbReference type="ARBA" id="ARBA00023052"/>
    </source>
</evidence>
<evidence type="ECO:0000256" key="5">
    <source>
        <dbReference type="ARBA" id="ARBA00022679"/>
    </source>
</evidence>
<dbReference type="GO" id="GO:0000287">
    <property type="term" value="F:magnesium ion binding"/>
    <property type="evidence" value="ECO:0007669"/>
    <property type="project" value="UniProtKB-ARBA"/>
</dbReference>
<dbReference type="Gene3D" id="3.40.50.920">
    <property type="match status" value="1"/>
</dbReference>
<dbReference type="NCBIfam" id="TIGR00232">
    <property type="entry name" value="tktlase_bact"/>
    <property type="match status" value="1"/>
</dbReference>
<dbReference type="OrthoDB" id="8732661at2"/>
<feature type="binding site" evidence="12">
    <location>
        <position position="503"/>
    </location>
    <ligand>
        <name>substrate</name>
    </ligand>
</feature>
<evidence type="ECO:0000259" key="16">
    <source>
        <dbReference type="SMART" id="SM00861"/>
    </source>
</evidence>
<feature type="binding site" evidence="12">
    <location>
        <position position="382"/>
    </location>
    <ligand>
        <name>substrate</name>
    </ligand>
</feature>
<dbReference type="InterPro" id="IPR009014">
    <property type="entry name" value="Transketo_C/PFOR_II"/>
</dbReference>
<dbReference type="SUPFAM" id="SSF52922">
    <property type="entry name" value="TK C-terminal domain-like"/>
    <property type="match status" value="1"/>
</dbReference>
<dbReference type="Pfam" id="PF22613">
    <property type="entry name" value="Transketolase_C_1"/>
    <property type="match status" value="1"/>
</dbReference>
<feature type="domain" description="Transketolase-like pyrimidine-binding" evidence="16">
    <location>
        <begin position="379"/>
        <end position="559"/>
    </location>
</feature>
<dbReference type="InterPro" id="IPR033247">
    <property type="entry name" value="Transketolase_fam"/>
</dbReference>
<dbReference type="PANTHER" id="PTHR43522:SF2">
    <property type="entry name" value="TRANSKETOLASE 1-RELATED"/>
    <property type="match status" value="1"/>
</dbReference>
<dbReference type="FunFam" id="3.40.50.920:FF:000003">
    <property type="entry name" value="Transketolase"/>
    <property type="match status" value="1"/>
</dbReference>
<evidence type="ECO:0000256" key="10">
    <source>
        <dbReference type="NCBIfam" id="TIGR00232"/>
    </source>
</evidence>
<evidence type="ECO:0000313" key="18">
    <source>
        <dbReference type="Proteomes" id="UP000199001"/>
    </source>
</evidence>
<organism evidence="17 18">
    <name type="scientific">Micromonospora citrea</name>
    <dbReference type="NCBI Taxonomy" id="47855"/>
    <lineage>
        <taxon>Bacteria</taxon>
        <taxon>Bacillati</taxon>
        <taxon>Actinomycetota</taxon>
        <taxon>Actinomycetes</taxon>
        <taxon>Micromonosporales</taxon>
        <taxon>Micromonosporaceae</taxon>
        <taxon>Micromonospora</taxon>
    </lineage>
</organism>
<dbReference type="Pfam" id="PF00456">
    <property type="entry name" value="Transketolase_N"/>
    <property type="match status" value="1"/>
</dbReference>
<feature type="binding site" evidence="13">
    <location>
        <position position="201"/>
    </location>
    <ligand>
        <name>thiamine diphosphate</name>
        <dbReference type="ChEBI" id="CHEBI:58937"/>
    </ligand>
</feature>
<dbReference type="CDD" id="cd02012">
    <property type="entry name" value="TPP_TK"/>
    <property type="match status" value="1"/>
</dbReference>
<dbReference type="InterPro" id="IPR020826">
    <property type="entry name" value="Transketolase_BS"/>
</dbReference>
<name>A0A1C6VTR6_9ACTN</name>
<feature type="binding site" evidence="14">
    <location>
        <position position="201"/>
    </location>
    <ligand>
        <name>Mg(2+)</name>
        <dbReference type="ChEBI" id="CHEBI:18420"/>
    </ligand>
</feature>
<evidence type="ECO:0000256" key="3">
    <source>
        <dbReference type="ARBA" id="ARBA00013152"/>
    </source>
</evidence>
<dbReference type="SUPFAM" id="SSF52518">
    <property type="entry name" value="Thiamin diphosphate-binding fold (THDP-binding)"/>
    <property type="match status" value="2"/>
</dbReference>
<dbReference type="Pfam" id="PF02779">
    <property type="entry name" value="Transket_pyr"/>
    <property type="match status" value="1"/>
</dbReference>
<comment type="similarity">
    <text evidence="1">Belongs to the transketolase family.</text>
</comment>
<dbReference type="Proteomes" id="UP000199001">
    <property type="component" value="Unassembled WGS sequence"/>
</dbReference>
<evidence type="ECO:0000256" key="1">
    <source>
        <dbReference type="ARBA" id="ARBA00007131"/>
    </source>
</evidence>
<feature type="active site" description="Proton donor" evidence="11">
    <location>
        <position position="445"/>
    </location>
</feature>
<feature type="site" description="Important for catalytic activity" evidence="15">
    <location>
        <position position="287"/>
    </location>
</feature>
<dbReference type="InterPro" id="IPR005475">
    <property type="entry name" value="Transketolase-like_Pyr-bd"/>
</dbReference>
<evidence type="ECO:0000256" key="14">
    <source>
        <dbReference type="PIRSR" id="PIRSR605478-4"/>
    </source>
</evidence>
<feature type="site" description="Important for catalytic activity" evidence="15">
    <location>
        <position position="39"/>
    </location>
</feature>
<feature type="binding site" evidence="13">
    <location>
        <position position="172"/>
    </location>
    <ligand>
        <name>thiamine diphosphate</name>
        <dbReference type="ChEBI" id="CHEBI:58937"/>
    </ligand>
</feature>
<comment type="subunit">
    <text evidence="2">Homodimer.</text>
</comment>
<evidence type="ECO:0000256" key="7">
    <source>
        <dbReference type="ARBA" id="ARBA00022842"/>
    </source>
</evidence>
<dbReference type="InterPro" id="IPR049557">
    <property type="entry name" value="Transketolase_CS"/>
</dbReference>
<dbReference type="GO" id="GO:0006098">
    <property type="term" value="P:pentose-phosphate shunt"/>
    <property type="evidence" value="ECO:0007669"/>
    <property type="project" value="TreeGrafter"/>
</dbReference>
<evidence type="ECO:0000256" key="13">
    <source>
        <dbReference type="PIRSR" id="PIRSR605478-3"/>
    </source>
</evidence>
<dbReference type="Gene3D" id="3.40.50.970">
    <property type="match status" value="2"/>
</dbReference>
<dbReference type="EMBL" id="FMHZ01000002">
    <property type="protein sequence ID" value="SCL69749.1"/>
    <property type="molecule type" value="Genomic_DNA"/>
</dbReference>
<reference evidence="18" key="1">
    <citation type="submission" date="2016-06" db="EMBL/GenBank/DDBJ databases">
        <authorList>
            <person name="Varghese N."/>
            <person name="Submissions Spin"/>
        </authorList>
    </citation>
    <scope>NUCLEOTIDE SEQUENCE [LARGE SCALE GENOMIC DNA]</scope>
    <source>
        <strain evidence="18">DSM 43903</strain>
    </source>
</reference>
<comment type="catalytic activity">
    <reaction evidence="9">
        <text>D-sedoheptulose 7-phosphate + D-glyceraldehyde 3-phosphate = aldehydo-D-ribose 5-phosphate + D-xylulose 5-phosphate</text>
        <dbReference type="Rhea" id="RHEA:10508"/>
        <dbReference type="ChEBI" id="CHEBI:57483"/>
        <dbReference type="ChEBI" id="CHEBI:57737"/>
        <dbReference type="ChEBI" id="CHEBI:58273"/>
        <dbReference type="ChEBI" id="CHEBI:59776"/>
        <dbReference type="EC" id="2.2.1.1"/>
    </reaction>
</comment>
<dbReference type="FunFam" id="3.40.50.970:FF:000003">
    <property type="entry name" value="Transketolase"/>
    <property type="match status" value="1"/>
</dbReference>
<dbReference type="PROSITE" id="PS00802">
    <property type="entry name" value="TRANSKETOLASE_2"/>
    <property type="match status" value="1"/>
</dbReference>
<keyword evidence="7 14" id="KW-0460">Magnesium</keyword>
<dbReference type="PROSITE" id="PS00801">
    <property type="entry name" value="TRANSKETOLASE_1"/>
    <property type="match status" value="1"/>
</dbReference>
<comment type="cofactor">
    <cofactor evidence="13">
        <name>thiamine diphosphate</name>
        <dbReference type="ChEBI" id="CHEBI:58937"/>
    </cofactor>
    <text evidence="13">Binds 1 thiamine pyrophosphate per subunit. During the reaction, the substrate forms a covalent intermediate with the cofactor.</text>
</comment>
<feature type="binding site" evidence="13">
    <location>
        <position position="471"/>
    </location>
    <ligand>
        <name>thiamine diphosphate</name>
        <dbReference type="ChEBI" id="CHEBI:58937"/>
    </ligand>
</feature>
<dbReference type="SMART" id="SM00861">
    <property type="entry name" value="Transket_pyr"/>
    <property type="match status" value="1"/>
</dbReference>
<keyword evidence="18" id="KW-1185">Reference proteome</keyword>
<evidence type="ECO:0000256" key="15">
    <source>
        <dbReference type="PIRSR" id="PIRSR605478-5"/>
    </source>
</evidence>
<feature type="binding site" evidence="12">
    <location>
        <position position="507"/>
    </location>
    <ligand>
        <name>substrate</name>
    </ligand>
</feature>
<dbReference type="InterPro" id="IPR005478">
    <property type="entry name" value="Transketolase_bac-like"/>
</dbReference>
<keyword evidence="5" id="KW-0808">Transferase</keyword>
<feature type="binding site" evidence="12">
    <location>
        <position position="554"/>
    </location>
    <ligand>
        <name>substrate</name>
    </ligand>
</feature>
<keyword evidence="8 13" id="KW-0786">Thiamine pyrophosphate</keyword>
<evidence type="ECO:0000256" key="11">
    <source>
        <dbReference type="PIRSR" id="PIRSR605478-1"/>
    </source>
</evidence>
<dbReference type="InterPro" id="IPR055152">
    <property type="entry name" value="Transketolase-like_C_2"/>
</dbReference>
<evidence type="ECO:0000256" key="2">
    <source>
        <dbReference type="ARBA" id="ARBA00011738"/>
    </source>
</evidence>
<dbReference type="CDD" id="cd07033">
    <property type="entry name" value="TPP_PYR_DXS_TK_like"/>
    <property type="match status" value="1"/>
</dbReference>
<proteinExistence type="inferred from homology"/>
<evidence type="ECO:0000256" key="9">
    <source>
        <dbReference type="ARBA" id="ARBA00049473"/>
    </source>
</evidence>
<sequence length="712" mass="77013">MAANRPEHPALNWSDLDRRAVDTVRVLAMDAVEKSGNGHPGTAMSLAPAAYLLFNRVMRHNPADPNWPGRDRFVLSAGHSSLTLYIQLFLSGYPLALEDLKSLRQWGSLTPGHPEHGHTPGVETTTGPLGQGIGNAVGMAMAARRERGLFDPEAEPGTSVFDHDIWCIASDGDIEEGISHEASALAGHQQLGNLCVIYDDNEISIEDDTRIAMSEDVAARYEAYGWHVQTVDWRTGDADQGDYHEDVEALHRALLAAKAETGRPSFISLRTIIGWPAPNKKNTGKIHGSALGADEVAATKQILGFDPAQSFEVDEEVLGHARQVMERGARAQQEWTTAFDAWSKANPERRSLYDRTARRVLPQGWADALPEFPADAKGIATRAASGKVLEALAPVLPELWGGSADLAESNNTTMKGEPSFVPAAHATKDFPGHEYGRTLHFGIREHAMGAILNGIALHGGTRPYGGTFLVFSDYMRPSVRLAALMKLPVIYVWTHDSIGLGEDGPTHQPVEHLTALRAIPGLDVVRPADANETAWAWRQALEHTDRPTALALSRQALPTFDRSELAGAEGVAKGGYVLAEASTGKPQVILVGTGSEVQLCLTARERLEADGTPTRVVSMPCQEWFYEQDEAYRESVLPRGVKARVSVEAGIAMSWRGVVGDLGESVSLEHYGASAPHTVLFEQFGFTPDRIVAAAHAAMTRVGDITGFTTGN</sequence>
<dbReference type="InterPro" id="IPR029061">
    <property type="entry name" value="THDP-binding"/>
</dbReference>
<feature type="binding site" evidence="13">
    <location>
        <begin position="127"/>
        <end position="129"/>
    </location>
    <ligand>
        <name>thiamine diphosphate</name>
        <dbReference type="ChEBI" id="CHEBI:58937"/>
    </ligand>
</feature>
<dbReference type="GO" id="GO:0004802">
    <property type="term" value="F:transketolase activity"/>
    <property type="evidence" value="ECO:0007669"/>
    <property type="project" value="UniProtKB-UniRule"/>
</dbReference>
<feature type="binding site" evidence="12">
    <location>
        <position position="409"/>
    </location>
    <ligand>
        <name>substrate</name>
    </ligand>
</feature>
<dbReference type="EC" id="2.2.1.1" evidence="3 10"/>
<keyword evidence="6 14" id="KW-0479">Metal-binding</keyword>
<evidence type="ECO:0000256" key="12">
    <source>
        <dbReference type="PIRSR" id="PIRSR605478-2"/>
    </source>
</evidence>
<dbReference type="RefSeq" id="WP_091105200.1">
    <property type="nucleotide sequence ID" value="NZ_FMHZ01000002.1"/>
</dbReference>
<evidence type="ECO:0000256" key="6">
    <source>
        <dbReference type="ARBA" id="ARBA00022723"/>
    </source>
</evidence>
<evidence type="ECO:0000256" key="4">
    <source>
        <dbReference type="ARBA" id="ARBA00016662"/>
    </source>
</evidence>
<protein>
    <recommendedName>
        <fullName evidence="4 10">Transketolase</fullName>
        <ecNumber evidence="3 10">2.2.1.1</ecNumber>
    </recommendedName>
</protein>
<feature type="binding site" evidence="14">
    <location>
        <position position="171"/>
    </location>
    <ligand>
        <name>Mg(2+)</name>
        <dbReference type="ChEBI" id="CHEBI:18420"/>
    </ligand>
</feature>
<dbReference type="STRING" id="47855.GA0070606_5179"/>
<dbReference type="InterPro" id="IPR005474">
    <property type="entry name" value="Transketolase_N"/>
</dbReference>
<feature type="binding site" evidence="12">
    <location>
        <position position="39"/>
    </location>
    <ligand>
        <name>substrate</name>
    </ligand>
</feature>
<feature type="binding site" evidence="12">
    <location>
        <position position="287"/>
    </location>
    <ligand>
        <name>substrate</name>
    </ligand>
</feature>
<accession>A0A1C6VTR6</accession>
<feature type="binding site" evidence="12">
    <location>
        <position position="495"/>
    </location>
    <ligand>
        <name>substrate</name>
    </ligand>
</feature>
<gene>
    <name evidence="17" type="ORF">GA0070606_5179</name>
</gene>